<feature type="region of interest" description="Disordered" evidence="1">
    <location>
        <begin position="835"/>
        <end position="858"/>
    </location>
</feature>
<organism evidence="3 4">
    <name type="scientific">Patellaria atrata CBS 101060</name>
    <dbReference type="NCBI Taxonomy" id="1346257"/>
    <lineage>
        <taxon>Eukaryota</taxon>
        <taxon>Fungi</taxon>
        <taxon>Dikarya</taxon>
        <taxon>Ascomycota</taxon>
        <taxon>Pezizomycotina</taxon>
        <taxon>Dothideomycetes</taxon>
        <taxon>Dothideomycetes incertae sedis</taxon>
        <taxon>Patellariales</taxon>
        <taxon>Patellariaceae</taxon>
        <taxon>Patellaria</taxon>
    </lineage>
</organism>
<dbReference type="Proteomes" id="UP000799429">
    <property type="component" value="Unassembled WGS sequence"/>
</dbReference>
<protein>
    <submittedName>
        <fullName evidence="3">Uncharacterized protein</fullName>
    </submittedName>
</protein>
<feature type="transmembrane region" description="Helical" evidence="2">
    <location>
        <begin position="424"/>
        <end position="444"/>
    </location>
</feature>
<feature type="transmembrane region" description="Helical" evidence="2">
    <location>
        <begin position="391"/>
        <end position="412"/>
    </location>
</feature>
<evidence type="ECO:0000313" key="3">
    <source>
        <dbReference type="EMBL" id="KAF2837874.1"/>
    </source>
</evidence>
<keyword evidence="2" id="KW-1133">Transmembrane helix</keyword>
<feature type="transmembrane region" description="Helical" evidence="2">
    <location>
        <begin position="242"/>
        <end position="261"/>
    </location>
</feature>
<keyword evidence="4" id="KW-1185">Reference proteome</keyword>
<keyword evidence="2" id="KW-0812">Transmembrane</keyword>
<feature type="region of interest" description="Disordered" evidence="1">
    <location>
        <begin position="780"/>
        <end position="821"/>
    </location>
</feature>
<evidence type="ECO:0000256" key="1">
    <source>
        <dbReference type="SAM" id="MobiDB-lite"/>
    </source>
</evidence>
<dbReference type="OrthoDB" id="5392263at2759"/>
<feature type="region of interest" description="Disordered" evidence="1">
    <location>
        <begin position="744"/>
        <end position="765"/>
    </location>
</feature>
<name>A0A9P4S8J0_9PEZI</name>
<evidence type="ECO:0000313" key="4">
    <source>
        <dbReference type="Proteomes" id="UP000799429"/>
    </source>
</evidence>
<dbReference type="EMBL" id="MU006098">
    <property type="protein sequence ID" value="KAF2837874.1"/>
    <property type="molecule type" value="Genomic_DNA"/>
</dbReference>
<comment type="caution">
    <text evidence="3">The sequence shown here is derived from an EMBL/GenBank/DDBJ whole genome shotgun (WGS) entry which is preliminary data.</text>
</comment>
<gene>
    <name evidence="3" type="ORF">M501DRAFT_995116</name>
</gene>
<keyword evidence="2" id="KW-0472">Membrane</keyword>
<sequence length="880" mass="99856">MINFTECGLRYMSNQTLIDKYGWTGVNETEGIPYNRSSQITTQGCYELCGSDNDFYDWQDIAATITTWILPILGILLQAPFESNAFRRTILATSRWIGSPMASLAYIMWNIKVSGKAAMMVDMSIPYDGQIPGKDSDFASMRDSMYILTNMNQYSIKPSISLKNEAEGLLRIALFSKDLKLRTVDGNSLDKVRRHYAQRLREGRRRGVVPVYISTMWFLFSLGISIQAAFGVIGNNATAHDLALGLLLAWLPVLILCSVVDRNPVAADDIRRKLNKLVDLVRISLMDDAIRNEFIESFSDRPESQRMREWVGNISNQCEYMNDFFVRFAGQGRVRWHYGVAHPILSDIENSYIADHGRYWLRNEQEARTNLVLGSVGEGLVWFDLRELWQILSAVSIVMLSCFGSFIISFYTPTVGLGCRSGGYLIFATISVGLLICELLVWWWSSPTHVEQPEWLVPVSTRLQSTATFHMMEEGSRNLFRRAQRTFSGFRGRSERMFVRGALRMSSLVHFHDSPERIDDLERSLQRSIKLMHYWGLKEWSKYLFFRPAEFINMVWLSYIVMAQTIGSYRNCGCMTSVWGTSGGYLDFTQSDVTDNPFIMYYWSGGTVVGSLGLVFGMIYIVTEWCLQSHLNTENFGDARRGLQRTRTFRRVTYPIRFVLRHVIGWFTSRYAKFCTWIGVPCRQQKSLIWTRNITYRPTIQGVGLDTETQEYDPSYAPLQRLGSDGSHIPLIVIPPTIQRKEVGSGVSPRLSYDRVSPSPSPSFDRLSLSFDSPVFSPAEIFRQTPAGRGRRRGSSSPGIAPDSLRPSAERVRSNSNPGAREEFLQAVSLPAARERRYSDGPLSPPENVRRSGARVRSVSDLSEASALGIFTTDVGRGEV</sequence>
<evidence type="ECO:0000256" key="2">
    <source>
        <dbReference type="SAM" id="Phobius"/>
    </source>
</evidence>
<proteinExistence type="predicted"/>
<dbReference type="AlphaFoldDB" id="A0A9P4S8J0"/>
<feature type="transmembrane region" description="Helical" evidence="2">
    <location>
        <begin position="209"/>
        <end position="230"/>
    </location>
</feature>
<reference evidence="3" key="1">
    <citation type="journal article" date="2020" name="Stud. Mycol.">
        <title>101 Dothideomycetes genomes: a test case for predicting lifestyles and emergence of pathogens.</title>
        <authorList>
            <person name="Haridas S."/>
            <person name="Albert R."/>
            <person name="Binder M."/>
            <person name="Bloem J."/>
            <person name="Labutti K."/>
            <person name="Salamov A."/>
            <person name="Andreopoulos B."/>
            <person name="Baker S."/>
            <person name="Barry K."/>
            <person name="Bills G."/>
            <person name="Bluhm B."/>
            <person name="Cannon C."/>
            <person name="Castanera R."/>
            <person name="Culley D."/>
            <person name="Daum C."/>
            <person name="Ezra D."/>
            <person name="Gonzalez J."/>
            <person name="Henrissat B."/>
            <person name="Kuo A."/>
            <person name="Liang C."/>
            <person name="Lipzen A."/>
            <person name="Lutzoni F."/>
            <person name="Magnuson J."/>
            <person name="Mondo S."/>
            <person name="Nolan M."/>
            <person name="Ohm R."/>
            <person name="Pangilinan J."/>
            <person name="Park H.-J."/>
            <person name="Ramirez L."/>
            <person name="Alfaro M."/>
            <person name="Sun H."/>
            <person name="Tritt A."/>
            <person name="Yoshinaga Y."/>
            <person name="Zwiers L.-H."/>
            <person name="Turgeon B."/>
            <person name="Goodwin S."/>
            <person name="Spatafora J."/>
            <person name="Crous P."/>
            <person name="Grigoriev I."/>
        </authorList>
    </citation>
    <scope>NUCLEOTIDE SEQUENCE</scope>
    <source>
        <strain evidence="3">CBS 101060</strain>
    </source>
</reference>
<accession>A0A9P4S8J0</accession>
<feature type="transmembrane region" description="Helical" evidence="2">
    <location>
        <begin position="600"/>
        <end position="622"/>
    </location>
</feature>